<comment type="subcellular location">
    <subcellularLocation>
        <location evidence="1">Nucleus</location>
    </subcellularLocation>
</comment>
<name>A0A485N3P3_LYNPA</name>
<keyword evidence="3" id="KW-0805">Transcription regulation</keyword>
<gene>
    <name evidence="11" type="ORF">LYPA_23C001230</name>
</gene>
<dbReference type="GO" id="GO:0005634">
    <property type="term" value="C:nucleus"/>
    <property type="evidence" value="ECO:0007669"/>
    <property type="project" value="UniProtKB-SubCell"/>
</dbReference>
<dbReference type="EMBL" id="CAAGRJ010010856">
    <property type="protein sequence ID" value="VFV28051.1"/>
    <property type="molecule type" value="Genomic_DNA"/>
</dbReference>
<dbReference type="SUPFAM" id="SSF47459">
    <property type="entry name" value="HLH, helix-loop-helix DNA-binding domain"/>
    <property type="match status" value="1"/>
</dbReference>
<reference evidence="11 12" key="1">
    <citation type="submission" date="2019-01" db="EMBL/GenBank/DDBJ databases">
        <authorList>
            <person name="Alioto T."/>
            <person name="Alioto T."/>
        </authorList>
    </citation>
    <scope>NUCLEOTIDE SEQUENCE [LARGE SCALE GENOMIC DNA]</scope>
</reference>
<accession>A0A485N3P3</accession>
<evidence type="ECO:0000256" key="6">
    <source>
        <dbReference type="ARBA" id="ARBA00023242"/>
    </source>
</evidence>
<evidence type="ECO:0000256" key="7">
    <source>
        <dbReference type="ARBA" id="ARBA00040424"/>
    </source>
</evidence>
<protein>
    <recommendedName>
        <fullName evidence="7">Max dimerization protein 3</fullName>
    </recommendedName>
    <alternativeName>
        <fullName evidence="8">Max-associated protein 3</fullName>
    </alternativeName>
</protein>
<evidence type="ECO:0000256" key="2">
    <source>
        <dbReference type="ARBA" id="ARBA00022491"/>
    </source>
</evidence>
<dbReference type="GO" id="GO:0000978">
    <property type="term" value="F:RNA polymerase II cis-regulatory region sequence-specific DNA binding"/>
    <property type="evidence" value="ECO:0007669"/>
    <property type="project" value="TreeGrafter"/>
</dbReference>
<feature type="region of interest" description="Disordered" evidence="9">
    <location>
        <begin position="1"/>
        <end position="33"/>
    </location>
</feature>
<proteinExistence type="predicted"/>
<dbReference type="GO" id="GO:0000981">
    <property type="term" value="F:DNA-binding transcription factor activity, RNA polymerase II-specific"/>
    <property type="evidence" value="ECO:0007669"/>
    <property type="project" value="TreeGrafter"/>
</dbReference>
<dbReference type="SMART" id="SM00353">
    <property type="entry name" value="HLH"/>
    <property type="match status" value="1"/>
</dbReference>
<keyword evidence="5" id="KW-0804">Transcription</keyword>
<dbReference type="AlphaFoldDB" id="A0A485N3P3"/>
<dbReference type="PANTHER" id="PTHR11969:SF6">
    <property type="entry name" value="MAX DIMERIZATION PROTEIN 3"/>
    <property type="match status" value="1"/>
</dbReference>
<dbReference type="InterPro" id="IPR036638">
    <property type="entry name" value="HLH_DNA-bd_sf"/>
</dbReference>
<keyword evidence="6" id="KW-0539">Nucleus</keyword>
<dbReference type="Proteomes" id="UP000386466">
    <property type="component" value="Unassembled WGS sequence"/>
</dbReference>
<dbReference type="PROSITE" id="PS50888">
    <property type="entry name" value="BHLH"/>
    <property type="match status" value="1"/>
</dbReference>
<feature type="domain" description="BHLH" evidence="10">
    <location>
        <begin position="23"/>
        <end position="75"/>
    </location>
</feature>
<dbReference type="PANTHER" id="PTHR11969">
    <property type="entry name" value="MAX DIMERIZATION, MAD"/>
    <property type="match status" value="1"/>
</dbReference>
<evidence type="ECO:0000256" key="8">
    <source>
        <dbReference type="ARBA" id="ARBA00041430"/>
    </source>
</evidence>
<evidence type="ECO:0000313" key="11">
    <source>
        <dbReference type="EMBL" id="VFV28051.1"/>
    </source>
</evidence>
<dbReference type="Pfam" id="PF00010">
    <property type="entry name" value="HLH"/>
    <property type="match status" value="1"/>
</dbReference>
<sequence>MEHPGPLNKRRKRSPQASGTLDSGRSVHNELEKRRRAQLKRCLEELKQQMPLGADCARYTTLSLLRWARMHIQRAGFHSLTLPSFKASGSEPSTLIPFWRVVPEARRGEGQRKSVTYLPRALPLPGLSSAPPGGQEWEEAEVDVESLVFGGEAELLRGFGAGQEHSYSHSRTTWL</sequence>
<evidence type="ECO:0000256" key="3">
    <source>
        <dbReference type="ARBA" id="ARBA00023015"/>
    </source>
</evidence>
<organism evidence="11 12">
    <name type="scientific">Lynx pardinus</name>
    <name type="common">Iberian lynx</name>
    <name type="synonym">Felis pardina</name>
    <dbReference type="NCBI Taxonomy" id="191816"/>
    <lineage>
        <taxon>Eukaryota</taxon>
        <taxon>Metazoa</taxon>
        <taxon>Chordata</taxon>
        <taxon>Craniata</taxon>
        <taxon>Vertebrata</taxon>
        <taxon>Euteleostomi</taxon>
        <taxon>Mammalia</taxon>
        <taxon>Eutheria</taxon>
        <taxon>Laurasiatheria</taxon>
        <taxon>Carnivora</taxon>
        <taxon>Feliformia</taxon>
        <taxon>Felidae</taxon>
        <taxon>Felinae</taxon>
        <taxon>Lynx</taxon>
    </lineage>
</organism>
<evidence type="ECO:0000256" key="5">
    <source>
        <dbReference type="ARBA" id="ARBA00023163"/>
    </source>
</evidence>
<keyword evidence="4" id="KW-0238">DNA-binding</keyword>
<dbReference type="GO" id="GO:0046983">
    <property type="term" value="F:protein dimerization activity"/>
    <property type="evidence" value="ECO:0007669"/>
    <property type="project" value="InterPro"/>
</dbReference>
<evidence type="ECO:0000313" key="12">
    <source>
        <dbReference type="Proteomes" id="UP000386466"/>
    </source>
</evidence>
<keyword evidence="12" id="KW-1185">Reference proteome</keyword>
<dbReference type="Gene3D" id="4.10.280.10">
    <property type="entry name" value="Helix-loop-helix DNA-binding domain"/>
    <property type="match status" value="1"/>
</dbReference>
<evidence type="ECO:0000259" key="10">
    <source>
        <dbReference type="PROSITE" id="PS50888"/>
    </source>
</evidence>
<evidence type="ECO:0000256" key="4">
    <source>
        <dbReference type="ARBA" id="ARBA00023125"/>
    </source>
</evidence>
<keyword evidence="2" id="KW-0678">Repressor</keyword>
<dbReference type="InterPro" id="IPR011598">
    <property type="entry name" value="bHLH_dom"/>
</dbReference>
<evidence type="ECO:0000256" key="9">
    <source>
        <dbReference type="SAM" id="MobiDB-lite"/>
    </source>
</evidence>
<evidence type="ECO:0000256" key="1">
    <source>
        <dbReference type="ARBA" id="ARBA00004123"/>
    </source>
</evidence>